<dbReference type="HOGENOM" id="CLU_282842_0_0_1"/>
<feature type="region of interest" description="Disordered" evidence="1">
    <location>
        <begin position="666"/>
        <end position="690"/>
    </location>
</feature>
<dbReference type="OrthoDB" id="10251809at2759"/>
<dbReference type="AlphaFoldDB" id="B9WFR5"/>
<dbReference type="RefSeq" id="XP_002419869.1">
    <property type="nucleotide sequence ID" value="XM_002419824.1"/>
</dbReference>
<name>B9WFR5_CANDC</name>
<evidence type="ECO:0000313" key="3">
    <source>
        <dbReference type="EMBL" id="CAX42084.1"/>
    </source>
</evidence>
<feature type="region of interest" description="Disordered" evidence="1">
    <location>
        <begin position="835"/>
        <end position="854"/>
    </location>
</feature>
<proteinExistence type="predicted"/>
<evidence type="ECO:0000313" key="2">
    <source>
        <dbReference type="CGD" id="CAL0000166147"/>
    </source>
</evidence>
<gene>
    <name evidence="2" type="ordered locus">Cd36_42040</name>
    <name evidence="3" type="ORF">CD36_42040</name>
</gene>
<dbReference type="VEuPathDB" id="FungiDB:CD36_42040"/>
<reference evidence="3 4" key="1">
    <citation type="journal article" date="2009" name="Genome Res.">
        <title>Comparative genomics of the fungal pathogens Candida dubliniensis and Candida albicans.</title>
        <authorList>
            <person name="Jackson A.P."/>
            <person name="Gamble J.A."/>
            <person name="Yeomans T."/>
            <person name="Moran G.P."/>
            <person name="Saunders D."/>
            <person name="Harris D."/>
            <person name="Aslett M."/>
            <person name="Barrell J.F."/>
            <person name="Butler G."/>
            <person name="Citiulo F."/>
            <person name="Coleman D.C."/>
            <person name="de Groot P.W.J."/>
            <person name="Goodwin T.J."/>
            <person name="Quail M.A."/>
            <person name="McQuillan J."/>
            <person name="Munro C.A."/>
            <person name="Pain A."/>
            <person name="Poulter R.T."/>
            <person name="Rajandream M.A."/>
            <person name="Renauld H."/>
            <person name="Spiering M.J."/>
            <person name="Tivey A."/>
            <person name="Gow N.A.R."/>
            <person name="Barrell B."/>
            <person name="Sullivan D.J."/>
            <person name="Berriman M."/>
        </authorList>
    </citation>
    <scope>NUCLEOTIDE SEQUENCE [LARGE SCALE GENOMIC DNA]</scope>
    <source>
        <strain evidence="4">CD36 / ATCC MYA-646 / CBS 7987 / NCPF 3949 / NRRL Y-17841</strain>
    </source>
</reference>
<evidence type="ECO:0000313" key="4">
    <source>
        <dbReference type="Proteomes" id="UP000002605"/>
    </source>
</evidence>
<sequence>MITPSLKYRDTHRYNEHKNKEKIYKGNTQIDSANNKCNSDVVEDYGDGNSFSSIPNSSSSLAATKTKSKMEHDQSQNSSRPISFFDRSQSDYGCCDLRNEFNIPYSVLKYNLAPDSCSRNIIDTDNDLQFLFTPEMNLDEVPHQGQDNHTKGAITMQNQDNPNKNIYQDEHIGAFSGYFAIPKLTINIPNRVQDDEDRLKYISNVPTICYQNHFEIEDSTFIFGGLCASETNSFEHLGLPSNTDLEKVQIYFPFELPPFVNTRLLTNPFMEPNPYFLQYNATRGSVTYLDTALMQEFPKNIIGMVSTRISSRHFFFYGGFQIENKSLHPDKNRDCWIVEKTVILNEDGYIIDTTTLKFSKVKLARNNKSIKAGRIGMGICSNIHEPVDSVHDGSFTNGNHSSAAAFDVESKGSSKKVNTRQEGYAKDKNISDPSVTLADTYENSETMKKISHSLGDTTAGRRPTLHKINTAQPLDLHNHESTTRSSGIREHPISTESHRPRSVLGGNPSNSSSASQPSSTGTTGTTNSSKMSNVFSRSANIFHRHKHNETVKSPHPLKVTYSESARKKILHSNNPSAASSRTASPIPKSFDTKIPSSTPRAISPTSLFKRSPIDPIKLKAWYNVDRSSPLAEPTSGNSFTTENYSQNQRTGKHVLEEDIFEKEQPVEFRPSPSFSRSEFEEKRNSTFEIPTSTPSDLFTNSVSIETMEETDATNNVLFKSCANVSIFVFGGFVLEENEDKSVVEKTSNILKFKATNELLKIDLTTTEKAPFFNSVNFSKEALVCKVGSDSTCDIIIDEDENWPSPRGYFAYNLIDYSLGVDETCTIDVSERESEKQQFSNLNTTEKKSPDSEVNNSSVDKFWDYNLTSNERESYKIQKYFESRALIVQGGCAENNKFHGDLYRFVFKTCKWEKIVTFAFDYYNISQKPDEDEEVKTLSPENQVAEPQLKEAELRCCHHTAVYYRNEERDYLFIVGGVKNSHLRFYDTEPYTSDKFDVSRFATLQLAAENKNLLRVAVLNTRTQIWRFMRYYYDVSQAVSDTTTYQPYFTNCRFSHIGGSACINGKTITLAQGLANIAPEHKKDMCELRKQFPIEELLWGGYLQITFPGL</sequence>
<feature type="region of interest" description="Disordered" evidence="1">
    <location>
        <begin position="571"/>
        <end position="608"/>
    </location>
</feature>
<feature type="compositionally biased region" description="Polar residues" evidence="1">
    <location>
        <begin position="571"/>
        <end position="583"/>
    </location>
</feature>
<feature type="region of interest" description="Disordered" evidence="1">
    <location>
        <begin position="452"/>
        <end position="531"/>
    </location>
</feature>
<dbReference type="EMBL" id="FM992691">
    <property type="protein sequence ID" value="CAX42084.1"/>
    <property type="molecule type" value="Genomic_DNA"/>
</dbReference>
<keyword evidence="4" id="KW-1185">Reference proteome</keyword>
<feature type="compositionally biased region" description="Polar residues" evidence="1">
    <location>
        <begin position="594"/>
        <end position="608"/>
    </location>
</feature>
<dbReference type="Gene3D" id="2.120.10.80">
    <property type="entry name" value="Kelch-type beta propeller"/>
    <property type="match status" value="1"/>
</dbReference>
<feature type="compositionally biased region" description="Basic and acidic residues" evidence="1">
    <location>
        <begin position="476"/>
        <end position="499"/>
    </location>
</feature>
<dbReference type="Proteomes" id="UP000002605">
    <property type="component" value="Chromosome 4"/>
</dbReference>
<feature type="compositionally biased region" description="Polar residues" evidence="1">
    <location>
        <begin position="75"/>
        <end position="84"/>
    </location>
</feature>
<dbReference type="eggNOG" id="ENOG502QV98">
    <property type="taxonomic scope" value="Eukaryota"/>
</dbReference>
<feature type="compositionally biased region" description="Low complexity" evidence="1">
    <location>
        <begin position="505"/>
        <end position="531"/>
    </location>
</feature>
<protein>
    <submittedName>
        <fullName evidence="3">Subunit of guanine nucleotide-binding protein, putative</fullName>
    </submittedName>
</protein>
<dbReference type="SUPFAM" id="SSF117281">
    <property type="entry name" value="Kelch motif"/>
    <property type="match status" value="1"/>
</dbReference>
<dbReference type="KEGG" id="cdu:CD36_42040"/>
<feature type="region of interest" description="Disordered" evidence="1">
    <location>
        <begin position="406"/>
        <end position="431"/>
    </location>
</feature>
<feature type="compositionally biased region" description="Low complexity" evidence="1">
    <location>
        <begin position="50"/>
        <end position="65"/>
    </location>
</feature>
<accession>B9WFR5</accession>
<feature type="compositionally biased region" description="Low complexity" evidence="1">
    <location>
        <begin position="667"/>
        <end position="676"/>
    </location>
</feature>
<evidence type="ECO:0000256" key="1">
    <source>
        <dbReference type="SAM" id="MobiDB-lite"/>
    </source>
</evidence>
<dbReference type="InterPro" id="IPR015915">
    <property type="entry name" value="Kelch-typ_b-propeller"/>
</dbReference>
<feature type="region of interest" description="Disordered" evidence="1">
    <location>
        <begin position="48"/>
        <end position="84"/>
    </location>
</feature>
<dbReference type="CGD" id="CAL0000166147">
    <property type="gene designation" value="Cd36_42040"/>
</dbReference>
<dbReference type="GeneID" id="8047464"/>
<organism evidence="3 4">
    <name type="scientific">Candida dubliniensis (strain CD36 / ATCC MYA-646 / CBS 7987 / NCPF 3949 / NRRL Y-17841)</name>
    <name type="common">Yeast</name>
    <dbReference type="NCBI Taxonomy" id="573826"/>
    <lineage>
        <taxon>Eukaryota</taxon>
        <taxon>Fungi</taxon>
        <taxon>Dikarya</taxon>
        <taxon>Ascomycota</taxon>
        <taxon>Saccharomycotina</taxon>
        <taxon>Pichiomycetes</taxon>
        <taxon>Debaryomycetaceae</taxon>
        <taxon>Candida/Lodderomyces clade</taxon>
        <taxon>Candida</taxon>
    </lineage>
</organism>